<keyword evidence="4 7" id="KW-0472">Membrane</keyword>
<sequence length="321" mass="34749">MGRATAAFALLLILVGGGLLVAPWYGDAPKAAKTVDVVVKPGASLNAVTDQLEDAGLVTSDRHFRVLARVLGDGRPVKAGVYRFRVGDGWGNYLRMLQAGDVLSYRITIPEGWPAVLVADRLRAEKRLTGTIDVPAEGSVLPDTYDFQAGEPRAAVLKRMQAAMTRTLAELWKARKPTTVAKTPQEAITLASIVEKETSKAAERRLVAGVYSNRLRQGMRLDADPTIIYPLTKGRPLGRRIRLSEKNAVNDYNTYAMTGLPKGPIANPGRASIAAVLDPETTKALYFVADGSGGHVFADTLSQHNANVVKWFAIRKSRGEM</sequence>
<keyword evidence="2 7" id="KW-0812">Transmembrane</keyword>
<keyword evidence="5 7" id="KW-0456">Lyase</keyword>
<dbReference type="CDD" id="cd08010">
    <property type="entry name" value="MltG_like"/>
    <property type="match status" value="1"/>
</dbReference>
<dbReference type="Gene3D" id="3.30.160.60">
    <property type="entry name" value="Classic Zinc Finger"/>
    <property type="match status" value="1"/>
</dbReference>
<comment type="function">
    <text evidence="7">Functions as a peptidoglycan terminase that cleaves nascent peptidoglycan strands endolytically to terminate their elongation.</text>
</comment>
<proteinExistence type="inferred from homology"/>
<dbReference type="Gene3D" id="3.30.1490.480">
    <property type="entry name" value="Endolytic murein transglycosylase"/>
    <property type="match status" value="1"/>
</dbReference>
<feature type="site" description="Important for catalytic activity" evidence="7">
    <location>
        <position position="197"/>
    </location>
</feature>
<comment type="catalytic activity">
    <reaction evidence="7">
        <text>a peptidoglycan chain = a peptidoglycan chain with N-acetyl-1,6-anhydromuramyl-[peptide] at the reducing end + a peptidoglycan chain with N-acetylglucosamine at the non-reducing end.</text>
        <dbReference type="EC" id="4.2.2.29"/>
    </reaction>
</comment>
<evidence type="ECO:0000256" key="2">
    <source>
        <dbReference type="ARBA" id="ARBA00022692"/>
    </source>
</evidence>
<keyword evidence="7" id="KW-0997">Cell inner membrane</keyword>
<evidence type="ECO:0000256" key="4">
    <source>
        <dbReference type="ARBA" id="ARBA00023136"/>
    </source>
</evidence>
<dbReference type="AlphaFoldDB" id="A0A552UJX3"/>
<comment type="caution">
    <text evidence="8">The sequence shown here is derived from an EMBL/GenBank/DDBJ whole genome shotgun (WGS) entry which is preliminary data.</text>
</comment>
<accession>A0A552UJX3</accession>
<reference evidence="8 9" key="1">
    <citation type="submission" date="2019-07" db="EMBL/GenBank/DDBJ databases">
        <title>Novel species isolated from glacier.</title>
        <authorList>
            <person name="Liu Q."/>
            <person name="Xin Y.-H."/>
        </authorList>
    </citation>
    <scope>NUCLEOTIDE SEQUENCE [LARGE SCALE GENOMIC DNA]</scope>
    <source>
        <strain evidence="8 9">LB1R16</strain>
    </source>
</reference>
<dbReference type="OrthoDB" id="9814591at2"/>
<comment type="similarity">
    <text evidence="7">Belongs to the transglycosylase MltG family.</text>
</comment>
<evidence type="ECO:0000256" key="5">
    <source>
        <dbReference type="ARBA" id="ARBA00023239"/>
    </source>
</evidence>
<dbReference type="NCBIfam" id="TIGR00247">
    <property type="entry name" value="endolytic transglycosylase MltG"/>
    <property type="match status" value="1"/>
</dbReference>
<dbReference type="PANTHER" id="PTHR30518:SF2">
    <property type="entry name" value="ENDOLYTIC MUREIN TRANSGLYCOSYLASE"/>
    <property type="match status" value="1"/>
</dbReference>
<keyword evidence="9" id="KW-1185">Reference proteome</keyword>
<evidence type="ECO:0000256" key="1">
    <source>
        <dbReference type="ARBA" id="ARBA00022475"/>
    </source>
</evidence>
<evidence type="ECO:0000313" key="8">
    <source>
        <dbReference type="EMBL" id="TRW18475.1"/>
    </source>
</evidence>
<dbReference type="Pfam" id="PF02618">
    <property type="entry name" value="YceG"/>
    <property type="match status" value="1"/>
</dbReference>
<dbReference type="GO" id="GO:0071555">
    <property type="term" value="P:cell wall organization"/>
    <property type="evidence" value="ECO:0007669"/>
    <property type="project" value="UniProtKB-KW"/>
</dbReference>
<gene>
    <name evidence="7 8" type="primary">mltG</name>
    <name evidence="8" type="ORF">FMM06_08840</name>
</gene>
<dbReference type="HAMAP" id="MF_02065">
    <property type="entry name" value="MltG"/>
    <property type="match status" value="1"/>
</dbReference>
<evidence type="ECO:0000256" key="3">
    <source>
        <dbReference type="ARBA" id="ARBA00022989"/>
    </source>
</evidence>
<dbReference type="EMBL" id="VJWA01000001">
    <property type="protein sequence ID" value="TRW18475.1"/>
    <property type="molecule type" value="Genomic_DNA"/>
</dbReference>
<dbReference type="PANTHER" id="PTHR30518">
    <property type="entry name" value="ENDOLYTIC MUREIN TRANSGLYCOSYLASE"/>
    <property type="match status" value="1"/>
</dbReference>
<organism evidence="8 9">
    <name type="scientific">Glacieibacterium frigidum</name>
    <dbReference type="NCBI Taxonomy" id="2593303"/>
    <lineage>
        <taxon>Bacteria</taxon>
        <taxon>Pseudomonadati</taxon>
        <taxon>Pseudomonadota</taxon>
        <taxon>Alphaproteobacteria</taxon>
        <taxon>Sphingomonadales</taxon>
        <taxon>Sphingosinicellaceae</taxon>
        <taxon>Glacieibacterium</taxon>
    </lineage>
</organism>
<evidence type="ECO:0000256" key="6">
    <source>
        <dbReference type="ARBA" id="ARBA00023316"/>
    </source>
</evidence>
<dbReference type="GO" id="GO:0008932">
    <property type="term" value="F:lytic endotransglycosylase activity"/>
    <property type="evidence" value="ECO:0007669"/>
    <property type="project" value="UniProtKB-UniRule"/>
</dbReference>
<dbReference type="InterPro" id="IPR003770">
    <property type="entry name" value="MLTG-like"/>
</dbReference>
<keyword evidence="6 7" id="KW-0961">Cell wall biogenesis/degradation</keyword>
<keyword evidence="1 7" id="KW-1003">Cell membrane</keyword>
<keyword evidence="3 7" id="KW-1133">Transmembrane helix</keyword>
<evidence type="ECO:0000256" key="7">
    <source>
        <dbReference type="HAMAP-Rule" id="MF_02065"/>
    </source>
</evidence>
<evidence type="ECO:0000313" key="9">
    <source>
        <dbReference type="Proteomes" id="UP000317894"/>
    </source>
</evidence>
<dbReference type="EC" id="4.2.2.29" evidence="7"/>
<name>A0A552UJX3_9SPHN</name>
<protein>
    <recommendedName>
        <fullName evidence="7">Endolytic murein transglycosylase</fullName>
        <ecNumber evidence="7">4.2.2.29</ecNumber>
    </recommendedName>
    <alternativeName>
        <fullName evidence="7">Peptidoglycan lytic transglycosylase</fullName>
    </alternativeName>
    <alternativeName>
        <fullName evidence="7">Peptidoglycan polymerization terminase</fullName>
    </alternativeName>
</protein>
<dbReference type="GO" id="GO:0009252">
    <property type="term" value="P:peptidoglycan biosynthetic process"/>
    <property type="evidence" value="ECO:0007669"/>
    <property type="project" value="UniProtKB-UniRule"/>
</dbReference>
<dbReference type="GO" id="GO:0005886">
    <property type="term" value="C:plasma membrane"/>
    <property type="evidence" value="ECO:0007669"/>
    <property type="project" value="UniProtKB-UniRule"/>
</dbReference>
<dbReference type="Proteomes" id="UP000317894">
    <property type="component" value="Unassembled WGS sequence"/>
</dbReference>
<dbReference type="RefSeq" id="WP_144237165.1">
    <property type="nucleotide sequence ID" value="NZ_VJWA01000001.1"/>
</dbReference>